<dbReference type="InterPro" id="IPR029044">
    <property type="entry name" value="Nucleotide-diphossugar_trans"/>
</dbReference>
<evidence type="ECO:0000313" key="7">
    <source>
        <dbReference type="Proteomes" id="UP000032668"/>
    </source>
</evidence>
<organism evidence="6 7">
    <name type="scientific">Acidocella aminolytica 101 = DSM 11237</name>
    <dbReference type="NCBI Taxonomy" id="1120923"/>
    <lineage>
        <taxon>Bacteria</taxon>
        <taxon>Pseudomonadati</taxon>
        <taxon>Pseudomonadota</taxon>
        <taxon>Alphaproteobacteria</taxon>
        <taxon>Acetobacterales</taxon>
        <taxon>Acidocellaceae</taxon>
        <taxon>Acidocella</taxon>
    </lineage>
</organism>
<keyword evidence="2" id="KW-0328">Glycosyltransferase</keyword>
<gene>
    <name evidence="6" type="ORF">Aam_008_004</name>
</gene>
<dbReference type="EMBL" id="BANC01000008">
    <property type="protein sequence ID" value="GAN78797.1"/>
    <property type="molecule type" value="Genomic_DNA"/>
</dbReference>
<name>A0A0D6PAW6_9PROT</name>
<keyword evidence="4" id="KW-1133">Transmembrane helix</keyword>
<dbReference type="Pfam" id="PF00535">
    <property type="entry name" value="Glycos_transf_2"/>
    <property type="match status" value="1"/>
</dbReference>
<protein>
    <submittedName>
        <fullName evidence="6">Glycosyl transferase group 2</fullName>
    </submittedName>
</protein>
<keyword evidence="3 6" id="KW-0808">Transferase</keyword>
<reference evidence="6 7" key="1">
    <citation type="submission" date="2012-11" db="EMBL/GenBank/DDBJ databases">
        <title>Whole genome sequence of Acidocella aminolytica 101 = DSM 11237.</title>
        <authorList>
            <person name="Azuma Y."/>
            <person name="Higashiura N."/>
            <person name="Hirakawa H."/>
            <person name="Matsushita K."/>
        </authorList>
    </citation>
    <scope>NUCLEOTIDE SEQUENCE [LARGE SCALE GENOMIC DNA]</scope>
    <source>
        <strain evidence="7">101 / DSM 11237</strain>
    </source>
</reference>
<comment type="caution">
    <text evidence="6">The sequence shown here is derived from an EMBL/GenBank/DDBJ whole genome shotgun (WGS) entry which is preliminary data.</text>
</comment>
<dbReference type="AlphaFoldDB" id="A0A0D6PAW6"/>
<sequence>MNAAPHNLPCVAAVIVTYNRLEKLRLTLEKTLAQPFSRVVVIDNASTDGTDAYLRGIDDPRLCIVHEPENLGGAGGFARGFEIAVRDTGVEWLACFDDDAYPAADTLTEFADLVPGPEVGGVAAAVYFPDGRICPMNRPGMDIFKSPAVFLRAVLQRFGSVGLNDEVYNSQAPVEVCFSSFVGFFVRCDLVRHQLGLPKAELFVYRDDSLYTLALTQSGHKLLFAPSVRFVHDCSMPSSGRRVYVPLWKAYYIIRNDLPFFRAFAGGYFYFILPLLIIKFLWPIWLYDKPALFWRVAMVALADGLRGSFSRSHDAVKALSSSF</sequence>
<dbReference type="InterPro" id="IPR001173">
    <property type="entry name" value="Glyco_trans_2-like"/>
</dbReference>
<proteinExistence type="inferred from homology"/>
<keyword evidence="4" id="KW-0812">Transmembrane</keyword>
<dbReference type="SUPFAM" id="SSF53448">
    <property type="entry name" value="Nucleotide-diphospho-sugar transferases"/>
    <property type="match status" value="1"/>
</dbReference>
<dbReference type="OrthoDB" id="7665907at2"/>
<keyword evidence="4" id="KW-0472">Membrane</keyword>
<accession>A0A0D6PAW6</accession>
<evidence type="ECO:0000256" key="3">
    <source>
        <dbReference type="ARBA" id="ARBA00022679"/>
    </source>
</evidence>
<dbReference type="PANTHER" id="PTHR43179:SF12">
    <property type="entry name" value="GALACTOFURANOSYLTRANSFERASE GLFT2"/>
    <property type="match status" value="1"/>
</dbReference>
<evidence type="ECO:0000256" key="1">
    <source>
        <dbReference type="ARBA" id="ARBA00006739"/>
    </source>
</evidence>
<keyword evidence="7" id="KW-1185">Reference proteome</keyword>
<feature type="transmembrane region" description="Helical" evidence="4">
    <location>
        <begin position="263"/>
        <end position="285"/>
    </location>
</feature>
<dbReference type="Gene3D" id="3.90.550.10">
    <property type="entry name" value="Spore Coat Polysaccharide Biosynthesis Protein SpsA, Chain A"/>
    <property type="match status" value="1"/>
</dbReference>
<dbReference type="GO" id="GO:0016757">
    <property type="term" value="F:glycosyltransferase activity"/>
    <property type="evidence" value="ECO:0007669"/>
    <property type="project" value="UniProtKB-KW"/>
</dbReference>
<dbReference type="PANTHER" id="PTHR43179">
    <property type="entry name" value="RHAMNOSYLTRANSFERASE WBBL"/>
    <property type="match status" value="1"/>
</dbReference>
<comment type="similarity">
    <text evidence="1">Belongs to the glycosyltransferase 2 family.</text>
</comment>
<dbReference type="Proteomes" id="UP000032668">
    <property type="component" value="Unassembled WGS sequence"/>
</dbReference>
<dbReference type="STRING" id="1120923.SAMN02746095_00608"/>
<evidence type="ECO:0000256" key="4">
    <source>
        <dbReference type="SAM" id="Phobius"/>
    </source>
</evidence>
<evidence type="ECO:0000256" key="2">
    <source>
        <dbReference type="ARBA" id="ARBA00022676"/>
    </source>
</evidence>
<dbReference type="RefSeq" id="WP_048877290.1">
    <property type="nucleotide sequence ID" value="NZ_BANC01000008.1"/>
</dbReference>
<feature type="domain" description="Glycosyltransferase 2-like" evidence="5">
    <location>
        <begin position="14"/>
        <end position="131"/>
    </location>
</feature>
<evidence type="ECO:0000313" key="6">
    <source>
        <dbReference type="EMBL" id="GAN78797.1"/>
    </source>
</evidence>
<evidence type="ECO:0000259" key="5">
    <source>
        <dbReference type="Pfam" id="PF00535"/>
    </source>
</evidence>